<dbReference type="GO" id="GO:0016405">
    <property type="term" value="F:CoA-ligase activity"/>
    <property type="evidence" value="ECO:0007669"/>
    <property type="project" value="TreeGrafter"/>
</dbReference>
<dbReference type="PANTHER" id="PTHR24096">
    <property type="entry name" value="LONG-CHAIN-FATTY-ACID--COA LIGASE"/>
    <property type="match status" value="1"/>
</dbReference>
<dbReference type="InterPro" id="IPR025110">
    <property type="entry name" value="AMP-bd_C"/>
</dbReference>
<keyword evidence="6" id="KW-1185">Reference proteome</keyword>
<dbReference type="PANTHER" id="PTHR24096:SF149">
    <property type="entry name" value="AMP-BINDING DOMAIN-CONTAINING PROTEIN-RELATED"/>
    <property type="match status" value="1"/>
</dbReference>
<comment type="similarity">
    <text evidence="1">Belongs to the ATP-dependent AMP-binding enzyme family.</text>
</comment>
<feature type="domain" description="AMP-binding enzyme C-terminal" evidence="4">
    <location>
        <begin position="477"/>
        <end position="551"/>
    </location>
</feature>
<dbReference type="Proteomes" id="UP000799750">
    <property type="component" value="Unassembled WGS sequence"/>
</dbReference>
<protein>
    <submittedName>
        <fullName evidence="5">Acetyl-CoA synthetase-like protein</fullName>
    </submittedName>
</protein>
<dbReference type="InterPro" id="IPR045851">
    <property type="entry name" value="AMP-bd_C_sf"/>
</dbReference>
<dbReference type="Gene3D" id="3.40.50.12780">
    <property type="entry name" value="N-terminal domain of ligase-like"/>
    <property type="match status" value="1"/>
</dbReference>
<dbReference type="InterPro" id="IPR000873">
    <property type="entry name" value="AMP-dep_synth/lig_dom"/>
</dbReference>
<dbReference type="InterPro" id="IPR042099">
    <property type="entry name" value="ANL_N_sf"/>
</dbReference>
<name>A0A6A6QF49_9PEZI</name>
<evidence type="ECO:0000313" key="6">
    <source>
        <dbReference type="Proteomes" id="UP000799750"/>
    </source>
</evidence>
<dbReference type="InterPro" id="IPR020845">
    <property type="entry name" value="AMP-binding_CS"/>
</dbReference>
<evidence type="ECO:0000256" key="2">
    <source>
        <dbReference type="ARBA" id="ARBA00022598"/>
    </source>
</evidence>
<keyword evidence="2" id="KW-0436">Ligase</keyword>
<dbReference type="FunFam" id="3.30.300.30:FF:000007">
    <property type="entry name" value="4-coumarate--CoA ligase 2"/>
    <property type="match status" value="1"/>
</dbReference>
<proteinExistence type="inferred from homology"/>
<feature type="domain" description="AMP-dependent synthetase/ligase" evidence="3">
    <location>
        <begin position="89"/>
        <end position="427"/>
    </location>
</feature>
<dbReference type="GO" id="GO:0019748">
    <property type="term" value="P:secondary metabolic process"/>
    <property type="evidence" value="ECO:0007669"/>
    <property type="project" value="TreeGrafter"/>
</dbReference>
<dbReference type="Pfam" id="PF13193">
    <property type="entry name" value="AMP-binding_C"/>
    <property type="match status" value="1"/>
</dbReference>
<reference evidence="5" key="1">
    <citation type="journal article" date="2020" name="Stud. Mycol.">
        <title>101 Dothideomycetes genomes: a test case for predicting lifestyles and emergence of pathogens.</title>
        <authorList>
            <person name="Haridas S."/>
            <person name="Albert R."/>
            <person name="Binder M."/>
            <person name="Bloem J."/>
            <person name="Labutti K."/>
            <person name="Salamov A."/>
            <person name="Andreopoulos B."/>
            <person name="Baker S."/>
            <person name="Barry K."/>
            <person name="Bills G."/>
            <person name="Bluhm B."/>
            <person name="Cannon C."/>
            <person name="Castanera R."/>
            <person name="Culley D."/>
            <person name="Daum C."/>
            <person name="Ezra D."/>
            <person name="Gonzalez J."/>
            <person name="Henrissat B."/>
            <person name="Kuo A."/>
            <person name="Liang C."/>
            <person name="Lipzen A."/>
            <person name="Lutzoni F."/>
            <person name="Magnuson J."/>
            <person name="Mondo S."/>
            <person name="Nolan M."/>
            <person name="Ohm R."/>
            <person name="Pangilinan J."/>
            <person name="Park H.-J."/>
            <person name="Ramirez L."/>
            <person name="Alfaro M."/>
            <person name="Sun H."/>
            <person name="Tritt A."/>
            <person name="Yoshinaga Y."/>
            <person name="Zwiers L.-H."/>
            <person name="Turgeon B."/>
            <person name="Goodwin S."/>
            <person name="Spatafora J."/>
            <person name="Crous P."/>
            <person name="Grigoriev I."/>
        </authorList>
    </citation>
    <scope>NUCLEOTIDE SEQUENCE</scope>
    <source>
        <strain evidence="5">CBS 269.34</strain>
    </source>
</reference>
<evidence type="ECO:0000256" key="1">
    <source>
        <dbReference type="ARBA" id="ARBA00006432"/>
    </source>
</evidence>
<dbReference type="PROSITE" id="PS00455">
    <property type="entry name" value="AMP_BINDING"/>
    <property type="match status" value="1"/>
</dbReference>
<dbReference type="OrthoDB" id="1898221at2759"/>
<evidence type="ECO:0000313" key="5">
    <source>
        <dbReference type="EMBL" id="KAF2490630.1"/>
    </source>
</evidence>
<evidence type="ECO:0000259" key="3">
    <source>
        <dbReference type="Pfam" id="PF00501"/>
    </source>
</evidence>
<gene>
    <name evidence="5" type="ORF">BU16DRAFT_575298</name>
</gene>
<dbReference type="AlphaFoldDB" id="A0A6A6QF49"/>
<dbReference type="Gene3D" id="3.30.300.30">
    <property type="match status" value="1"/>
</dbReference>
<dbReference type="SUPFAM" id="SSF56801">
    <property type="entry name" value="Acetyl-CoA synthetase-like"/>
    <property type="match status" value="1"/>
</dbReference>
<organism evidence="5 6">
    <name type="scientific">Lophium mytilinum</name>
    <dbReference type="NCBI Taxonomy" id="390894"/>
    <lineage>
        <taxon>Eukaryota</taxon>
        <taxon>Fungi</taxon>
        <taxon>Dikarya</taxon>
        <taxon>Ascomycota</taxon>
        <taxon>Pezizomycotina</taxon>
        <taxon>Dothideomycetes</taxon>
        <taxon>Pleosporomycetidae</taxon>
        <taxon>Mytilinidiales</taxon>
        <taxon>Mytilinidiaceae</taxon>
        <taxon>Lophium</taxon>
    </lineage>
</organism>
<dbReference type="EMBL" id="MU004197">
    <property type="protein sequence ID" value="KAF2490630.1"/>
    <property type="molecule type" value="Genomic_DNA"/>
</dbReference>
<sequence>MPQQKIYYAQRHYKFPSLDLLTLLFDSPHGLATETTQLHIDAANPSNHITKDTARDLTRALAASLRADYSIGPHPTHPATSPNLPNSPDVVVCFSSLQILLPIAFYGTIAAGGVFSMASHSFTAPELARQVTQGGARLLICSEDLKATALEAARLCGLDAGRVLVLKSEAGAWSVKAEGGRELFGRPERLDWERIEEPSVLAERVVCLLYSSGTTGVPKGVMMTHLTFVSQVTNTAQIAREWSAPRILSGEIKPTPQRTLAHLPAAHIAGVSGYFIGPTYNGASIYWMQKYNWRDFLRYNKAYKITTFFTVPAIYARIAKSPDVADHFATLQGALSGAAPMDAELQRTAGARLGAAGNIVVGGTWGLSETTGSVTSLPRGVYDDSGSVGVLHPNTMMRLVDDDENDVPEGEPGEALVKGPIVTRGYYGNAEATREAFTSDGWFRTGDVLQLRNGLWYVTDRKKELIKYKGLQVAPAELEGLLLSHPLIEDAAVIGVPWEGTEAPRAYVVADRKKVAEEHVKEFVKSKAASYKQLRGGVVFLDQIPRSAVGKILRKDLRALAERGDRAKL</sequence>
<accession>A0A6A6QF49</accession>
<evidence type="ECO:0000259" key="4">
    <source>
        <dbReference type="Pfam" id="PF13193"/>
    </source>
</evidence>
<dbReference type="Pfam" id="PF00501">
    <property type="entry name" value="AMP-binding"/>
    <property type="match status" value="1"/>
</dbReference>